<protein>
    <recommendedName>
        <fullName evidence="8">Acetyl-CoA decarbonylase/synthase complex subunit gamma</fullName>
        <shortName evidence="8">ACDS complex subunit gamma</shortName>
        <ecNumber evidence="8">2.1.1.245</ecNumber>
    </recommendedName>
    <alternativeName>
        <fullName evidence="8">5-methyltetrahydrosarcinapterin:corrinoid/iron-sulfur protein Co-methyltransferase</fullName>
    </alternativeName>
    <alternativeName>
        <fullName evidence="8">ACDS complex methyltransferase</fullName>
    </alternativeName>
    <alternativeName>
        <fullName evidence="8">Corrinoid/iron-sulfur component large subunit</fullName>
    </alternativeName>
</protein>
<dbReference type="Pfam" id="PF03599">
    <property type="entry name" value="CdhD"/>
    <property type="match status" value="1"/>
</dbReference>
<dbReference type="PROSITE" id="PS51656">
    <property type="entry name" value="4FE4S"/>
    <property type="match status" value="1"/>
</dbReference>
<feature type="binding site" evidence="8 10">
    <location>
        <position position="53"/>
    </location>
    <ligand>
        <name>[4Fe-4S] cluster</name>
        <dbReference type="ChEBI" id="CHEBI:49883"/>
    </ligand>
</feature>
<dbReference type="EMBL" id="LFWV01000009">
    <property type="protein sequence ID" value="KON32181.1"/>
    <property type="molecule type" value="Genomic_DNA"/>
</dbReference>
<sequence length="476" mass="52631">MSEKRKGKAGIKELSPIDVYKLLPKTNCKECGEDNCMAFATKIVNREVSVDQCPPLLKKENEKAYNQLKEMLKPPVKEVVVGEGEKAVKLGGKLVMYRHEFTYFNPTAIAIDVTDEMPEEELLSRIKQTEQFSYEYIGYTLKLDMIAVRSTSGEPEKFKATVKKVVENTNIPLILCTLNPNMAEAGLMAAPKARALLYAATMDNWKDMAELALMYNCPLVVSAPNDLSMLASLVKTLIAYGVQDLVLDPGTFPNEGLTDTLNNFTMLRRAACKAGEELVGFPLMGVPMAAWLDKGEAADEVVKWREAYLAAMLIVRFADVLVMHGADGWSLLPNVVLRQNIYTDPRKPVAVEPGLKTIGAPDENSPVFFTTNFALTYYTVASDIENSKINAYLIVVDTEGMSVDSGVAGRKLTAEKVADAIKDADIESKVKHRKMIIPGKASRISGEIEELSGWKVQVGPRDSSEIPKYIIDKWQS</sequence>
<comment type="catalytic activity">
    <reaction evidence="8">
        <text>5,6,7,8-tetrahydrosarcinapterin + methyl-Co(III)-[corrinoid Fe-S protein] = 5-methyltetrahydrosarcinapterin + Co(I)-[corrinoid Fe-S protein] + H(+)</text>
        <dbReference type="Rhea" id="RHEA:45196"/>
        <dbReference type="Rhea" id="RHEA-COMP:11110"/>
        <dbReference type="Rhea" id="RHEA-COMP:11111"/>
        <dbReference type="ChEBI" id="CHEBI:15378"/>
        <dbReference type="ChEBI" id="CHEBI:59924"/>
        <dbReference type="ChEBI" id="CHEBI:64267"/>
        <dbReference type="ChEBI" id="CHEBI:85033"/>
        <dbReference type="ChEBI" id="CHEBI:85035"/>
        <dbReference type="EC" id="2.1.1.245"/>
    </reaction>
</comment>
<keyword evidence="5 8" id="KW-0408">Iron</keyword>
<dbReference type="EC" id="2.1.1.245" evidence="8"/>
<name>A0A0M0BVH7_9ARCH</name>
<evidence type="ECO:0000313" key="12">
    <source>
        <dbReference type="EMBL" id="KON32181.1"/>
    </source>
</evidence>
<dbReference type="AlphaFoldDB" id="A0A0M0BVH7"/>
<keyword evidence="6 8" id="KW-0411">Iron-sulfur</keyword>
<dbReference type="InterPro" id="IPR023427">
    <property type="entry name" value="AcylCoA_decarb/synth_gsu_arc"/>
</dbReference>
<comment type="cofactor">
    <cofactor evidence="8">
        <name>corrinoid</name>
        <dbReference type="ChEBI" id="CHEBI:33913"/>
    </cofactor>
</comment>
<organism evidence="12 13">
    <name type="scientific">miscellaneous Crenarchaeota group-1 archaeon SG8-32-3</name>
    <dbReference type="NCBI Taxonomy" id="1685125"/>
    <lineage>
        <taxon>Archaea</taxon>
        <taxon>Candidatus Bathyarchaeota</taxon>
        <taxon>MCG-1</taxon>
    </lineage>
</organism>
<comment type="caution">
    <text evidence="12">The sequence shown here is derived from an EMBL/GenBank/DDBJ whole genome shotgun (WGS) entry which is preliminary data.</text>
</comment>
<feature type="binding site" evidence="9">
    <location>
        <begin position="400"/>
        <end position="403"/>
    </location>
    <ligand>
        <name>5-methoxybenzimidazolylcob(I)amide</name>
        <dbReference type="ChEBI" id="CHEBI:157765"/>
    </ligand>
</feature>
<evidence type="ECO:0000259" key="11">
    <source>
        <dbReference type="PROSITE" id="PS51656"/>
    </source>
</evidence>
<dbReference type="PANTHER" id="PTHR36214">
    <property type="match status" value="1"/>
</dbReference>
<feature type="binding site" evidence="8 10">
    <location>
        <position position="36"/>
    </location>
    <ligand>
        <name>[4Fe-4S] cluster</name>
        <dbReference type="ChEBI" id="CHEBI:49883"/>
    </ligand>
</feature>
<dbReference type="Gene3D" id="3.20.20.20">
    <property type="entry name" value="Dihydropteroate synthase-like"/>
    <property type="match status" value="1"/>
</dbReference>
<evidence type="ECO:0000256" key="8">
    <source>
        <dbReference type="HAMAP-Rule" id="MF_01136"/>
    </source>
</evidence>
<proteinExistence type="inferred from homology"/>
<feature type="binding site" evidence="8 10">
    <location>
        <position position="31"/>
    </location>
    <ligand>
        <name>[4Fe-4S] cluster</name>
        <dbReference type="ChEBI" id="CHEBI:49883"/>
    </ligand>
</feature>
<dbReference type="InterPro" id="IPR051069">
    <property type="entry name" value="ACDS_complex_subunit"/>
</dbReference>
<dbReference type="GO" id="GO:0032259">
    <property type="term" value="P:methylation"/>
    <property type="evidence" value="ECO:0007669"/>
    <property type="project" value="UniProtKB-KW"/>
</dbReference>
<dbReference type="Gene3D" id="3.40.50.11600">
    <property type="match status" value="1"/>
</dbReference>
<dbReference type="InterPro" id="IPR007202">
    <property type="entry name" value="4Fe-4S_dom"/>
</dbReference>
<dbReference type="InterPro" id="IPR011005">
    <property type="entry name" value="Dihydropteroate_synth-like_sf"/>
</dbReference>
<keyword evidence="7 8" id="KW-0170">Cobalt</keyword>
<evidence type="ECO:0000256" key="1">
    <source>
        <dbReference type="ARBA" id="ARBA00022485"/>
    </source>
</evidence>
<dbReference type="HAMAP" id="MF_01136">
    <property type="entry name" value="CdhE"/>
    <property type="match status" value="1"/>
</dbReference>
<feature type="binding site" evidence="9">
    <location>
        <position position="463"/>
    </location>
    <ligand>
        <name>5-methoxybenzimidazolylcob(I)amide</name>
        <dbReference type="ChEBI" id="CHEBI:157765"/>
    </ligand>
</feature>
<dbReference type="Proteomes" id="UP000054016">
    <property type="component" value="Unassembled WGS sequence"/>
</dbReference>
<keyword evidence="3 8" id="KW-0808">Transferase</keyword>
<evidence type="ECO:0000256" key="10">
    <source>
        <dbReference type="PIRSR" id="PIRSR000376-2"/>
    </source>
</evidence>
<gene>
    <name evidence="8" type="primary">cdhE</name>
    <name evidence="12" type="ORF">AC478_01015</name>
</gene>
<feature type="domain" description="4Fe-4S" evidence="11">
    <location>
        <begin position="12"/>
        <end position="70"/>
    </location>
</feature>
<comment type="cofactor">
    <cofactor evidence="8">
        <name>[4Fe-4S] cluster</name>
        <dbReference type="ChEBI" id="CHEBI:49883"/>
    </cofactor>
    <text evidence="8">Binds 1 [4Fe-4S] cluster.</text>
</comment>
<accession>A0A0M0BVH7</accession>
<evidence type="ECO:0000256" key="2">
    <source>
        <dbReference type="ARBA" id="ARBA00022603"/>
    </source>
</evidence>
<dbReference type="GO" id="GO:0046356">
    <property type="term" value="P:acetyl-CoA catabolic process"/>
    <property type="evidence" value="ECO:0007669"/>
    <property type="project" value="InterPro"/>
</dbReference>
<keyword evidence="4 8" id="KW-0479">Metal-binding</keyword>
<dbReference type="GO" id="GO:0008168">
    <property type="term" value="F:methyltransferase activity"/>
    <property type="evidence" value="ECO:0007669"/>
    <property type="project" value="UniProtKB-UniRule"/>
</dbReference>
<feature type="binding site" evidence="8 10">
    <location>
        <position position="28"/>
    </location>
    <ligand>
        <name>[4Fe-4S] cluster</name>
        <dbReference type="ChEBI" id="CHEBI:49883"/>
    </ligand>
</feature>
<evidence type="ECO:0000313" key="13">
    <source>
        <dbReference type="Proteomes" id="UP000054016"/>
    </source>
</evidence>
<evidence type="ECO:0000256" key="5">
    <source>
        <dbReference type="ARBA" id="ARBA00023004"/>
    </source>
</evidence>
<evidence type="ECO:0000256" key="9">
    <source>
        <dbReference type="PIRSR" id="PIRSR000376-1"/>
    </source>
</evidence>
<dbReference type="InterPro" id="IPR016041">
    <property type="entry name" value="Ac-CoA_synth_d_su_TIM-brl"/>
</dbReference>
<dbReference type="PANTHER" id="PTHR36214:SF3">
    <property type="entry name" value="ACETYL-COA DECARBONYLASE_SYNTHASE COMPLEX SUBUNIT GAMMA"/>
    <property type="match status" value="1"/>
</dbReference>
<feature type="binding site" evidence="9">
    <location>
        <position position="376"/>
    </location>
    <ligand>
        <name>5-methoxybenzimidazolylcob(I)amide</name>
        <dbReference type="ChEBI" id="CHEBI:157765"/>
    </ligand>
</feature>
<comment type="function">
    <text evidence="8">Part of a complex that catalyzes the reversible cleavage of acetyl-CoA, allowing autotrophic growth from CO(2).</text>
</comment>
<evidence type="ECO:0000256" key="6">
    <source>
        <dbReference type="ARBA" id="ARBA00023014"/>
    </source>
</evidence>
<keyword evidence="1 8" id="KW-0004">4Fe-4S</keyword>
<dbReference type="GO" id="GO:0051539">
    <property type="term" value="F:4 iron, 4 sulfur cluster binding"/>
    <property type="evidence" value="ECO:0007669"/>
    <property type="project" value="UniProtKB-KW"/>
</dbReference>
<comment type="subunit">
    <text evidence="8">Heterodimer of delta and gamma chains. The ACDS complex is made up of alpha, epsilon, beta, gamma and delta chains with a probable stoichiometry of (alpha(2)epsilon(2))(4)-beta(8)-(gamma(1)delta(1))(8).</text>
</comment>
<keyword evidence="2 8" id="KW-0489">Methyltransferase</keyword>
<dbReference type="PATRIC" id="fig|1685125.3.peg.215"/>
<evidence type="ECO:0000256" key="7">
    <source>
        <dbReference type="ARBA" id="ARBA00023285"/>
    </source>
</evidence>
<evidence type="ECO:0000256" key="4">
    <source>
        <dbReference type="ARBA" id="ARBA00022723"/>
    </source>
</evidence>
<dbReference type="NCBIfam" id="NF003195">
    <property type="entry name" value="PRK04165.1"/>
    <property type="match status" value="1"/>
</dbReference>
<dbReference type="GO" id="GO:0005506">
    <property type="term" value="F:iron ion binding"/>
    <property type="evidence" value="ECO:0007669"/>
    <property type="project" value="UniProtKB-UniRule"/>
</dbReference>
<reference evidence="13" key="1">
    <citation type="submission" date="2015-06" db="EMBL/GenBank/DDBJ databases">
        <title>New insights into the roles of widespread benthic archaea in carbon and nitrogen cycling.</title>
        <authorList>
            <person name="Lazar C.S."/>
            <person name="Baker B.J."/>
            <person name="Seitz K.W."/>
            <person name="Hyde A.S."/>
            <person name="Dick G.J."/>
            <person name="Hinrichs K.-U."/>
            <person name="Teske A.P."/>
        </authorList>
    </citation>
    <scope>NUCLEOTIDE SEQUENCE [LARGE SCALE GENOMIC DNA]</scope>
</reference>
<dbReference type="PIRSF" id="PIRSF000376">
    <property type="entry name" value="AcCoA_decarb_gamma"/>
    <property type="match status" value="1"/>
</dbReference>
<evidence type="ECO:0000256" key="3">
    <source>
        <dbReference type="ARBA" id="ARBA00022679"/>
    </source>
</evidence>
<dbReference type="Pfam" id="PF04060">
    <property type="entry name" value="FeS"/>
    <property type="match status" value="1"/>
</dbReference>
<dbReference type="SUPFAM" id="SSF51717">
    <property type="entry name" value="Dihydropteroate synthetase-like"/>
    <property type="match status" value="1"/>
</dbReference>
<dbReference type="InterPro" id="IPR016218">
    <property type="entry name" value="AcylCoA_decarb/synth_gsu"/>
</dbReference>
<feature type="binding site" evidence="9">
    <location>
        <position position="370"/>
    </location>
    <ligand>
        <name>5-methoxybenzimidazolylcob(I)amide</name>
        <dbReference type="ChEBI" id="CHEBI:157765"/>
    </ligand>
</feature>